<dbReference type="Proteomes" id="UP000094723">
    <property type="component" value="Chromosome"/>
</dbReference>
<dbReference type="PANTHER" id="PTHR23028">
    <property type="entry name" value="ACETYLTRANSFERASE"/>
    <property type="match status" value="1"/>
</dbReference>
<proteinExistence type="predicted"/>
<keyword evidence="1" id="KW-1133">Transmembrane helix</keyword>
<dbReference type="EMBL" id="CP017107">
    <property type="protein sequence ID" value="AOO73308.1"/>
    <property type="molecule type" value="Genomic_DNA"/>
</dbReference>
<evidence type="ECO:0000259" key="2">
    <source>
        <dbReference type="Pfam" id="PF01757"/>
    </source>
</evidence>
<feature type="transmembrane region" description="Helical" evidence="1">
    <location>
        <begin position="173"/>
        <end position="193"/>
    </location>
</feature>
<feature type="transmembrane region" description="Helical" evidence="1">
    <location>
        <begin position="205"/>
        <end position="224"/>
    </location>
</feature>
<feature type="transmembrane region" description="Helical" evidence="1">
    <location>
        <begin position="150"/>
        <end position="167"/>
    </location>
</feature>
<sequence>MNWGTISKYRNELFGVAIISIITLHYFEDVGGGKLYLSFIGAIGVDIFIFLSGMGLCFSMKKNSNIKDFYIRRIRRILPTYLLVAGLFYIYQDLIYEKQSIFKFLSDLLFITLFSEGNITFWFIGFIILMYIMYPLFFNTLSFNNKYRNIYFVGYMMLSIAFIILVKMVDVDFYNKIILLITRLPIFILGCYFGEKIYKELNFSLIEVVIIVVGVILEIYHGLTGIGPEFFIRLLFSIPLMLGIIYILKLIKSEKVNNILRIFGKYSLELYMLHIVYRMLLIDFHIRTTFLLYWSLAFIVLILSILVQKSLGVIRRR</sequence>
<dbReference type="InterPro" id="IPR002656">
    <property type="entry name" value="Acyl_transf_3_dom"/>
</dbReference>
<reference evidence="3 4" key="1">
    <citation type="submission" date="2016-09" db="EMBL/GenBank/DDBJ databases">
        <title>Complete Genome Sequence of Lactobacillus salivarius Jin.</title>
        <authorList>
            <person name="Jin N."/>
            <person name="Li C."/>
            <person name="Wang M."/>
            <person name="Ren D."/>
            <person name="Di Y."/>
            <person name="Pan R."/>
            <person name="Du S."/>
            <person name="Lu H."/>
            <person name="Li X."/>
            <person name="Tian M."/>
        </authorList>
    </citation>
    <scope>NUCLEOTIDE SEQUENCE [LARGE SCALE GENOMIC DNA]</scope>
    <source>
        <strain evidence="3 4">CICC 23174</strain>
    </source>
</reference>
<keyword evidence="1" id="KW-0472">Membrane</keyword>
<organism evidence="3 4">
    <name type="scientific">Ligilactobacillus salivarius</name>
    <dbReference type="NCBI Taxonomy" id="1624"/>
    <lineage>
        <taxon>Bacteria</taxon>
        <taxon>Bacillati</taxon>
        <taxon>Bacillota</taxon>
        <taxon>Bacilli</taxon>
        <taxon>Lactobacillales</taxon>
        <taxon>Lactobacillaceae</taxon>
        <taxon>Ligilactobacillus</taxon>
    </lineage>
</organism>
<dbReference type="GO" id="GO:0016747">
    <property type="term" value="F:acyltransferase activity, transferring groups other than amino-acyl groups"/>
    <property type="evidence" value="ECO:0007669"/>
    <property type="project" value="InterPro"/>
</dbReference>
<protein>
    <recommendedName>
        <fullName evidence="2">Acyltransferase 3 domain-containing protein</fullName>
    </recommendedName>
</protein>
<feature type="transmembrane region" description="Helical" evidence="1">
    <location>
        <begin position="268"/>
        <end position="286"/>
    </location>
</feature>
<dbReference type="InterPro" id="IPR050879">
    <property type="entry name" value="Acyltransferase_3"/>
</dbReference>
<feature type="transmembrane region" description="Helical" evidence="1">
    <location>
        <begin position="12"/>
        <end position="27"/>
    </location>
</feature>
<dbReference type="GO" id="GO:0000271">
    <property type="term" value="P:polysaccharide biosynthetic process"/>
    <property type="evidence" value="ECO:0007669"/>
    <property type="project" value="TreeGrafter"/>
</dbReference>
<feature type="transmembrane region" description="Helical" evidence="1">
    <location>
        <begin position="230"/>
        <end position="248"/>
    </location>
</feature>
<dbReference type="GO" id="GO:0016020">
    <property type="term" value="C:membrane"/>
    <property type="evidence" value="ECO:0007669"/>
    <property type="project" value="TreeGrafter"/>
</dbReference>
<accession>A0A1D7TQQ8</accession>
<feature type="domain" description="Acyltransferase 3" evidence="2">
    <location>
        <begin position="15"/>
        <end position="307"/>
    </location>
</feature>
<feature type="transmembrane region" description="Helical" evidence="1">
    <location>
        <begin position="39"/>
        <end position="58"/>
    </location>
</feature>
<keyword evidence="1" id="KW-0812">Transmembrane</keyword>
<evidence type="ECO:0000313" key="3">
    <source>
        <dbReference type="EMBL" id="AOO73308.1"/>
    </source>
</evidence>
<feature type="transmembrane region" description="Helical" evidence="1">
    <location>
        <begin position="78"/>
        <end position="96"/>
    </location>
</feature>
<evidence type="ECO:0000256" key="1">
    <source>
        <dbReference type="SAM" id="Phobius"/>
    </source>
</evidence>
<name>A0A1D7TQQ8_9LACO</name>
<dbReference type="AlphaFoldDB" id="A0A1D7TQQ8"/>
<dbReference type="PANTHER" id="PTHR23028:SF53">
    <property type="entry name" value="ACYL_TRANSF_3 DOMAIN-CONTAINING PROTEIN"/>
    <property type="match status" value="1"/>
</dbReference>
<dbReference type="RefSeq" id="WP_049165402.1">
    <property type="nucleotide sequence ID" value="NZ_CP017107.1"/>
</dbReference>
<gene>
    <name evidence="3" type="ORF">BHF65_03360</name>
</gene>
<evidence type="ECO:0000313" key="4">
    <source>
        <dbReference type="Proteomes" id="UP000094723"/>
    </source>
</evidence>
<feature type="transmembrane region" description="Helical" evidence="1">
    <location>
        <begin position="292"/>
        <end position="314"/>
    </location>
</feature>
<dbReference type="Pfam" id="PF01757">
    <property type="entry name" value="Acyl_transf_3"/>
    <property type="match status" value="1"/>
</dbReference>
<feature type="transmembrane region" description="Helical" evidence="1">
    <location>
        <begin position="119"/>
        <end position="138"/>
    </location>
</feature>